<accession>A0ABR1KM94</accession>
<comment type="caution">
    <text evidence="1">The sequence shown here is derived from an EMBL/GenBank/DDBJ whole genome shotgun (WGS) entry which is preliminary data.</text>
</comment>
<dbReference type="Proteomes" id="UP001363622">
    <property type="component" value="Unassembled WGS sequence"/>
</dbReference>
<evidence type="ECO:0000313" key="1">
    <source>
        <dbReference type="EMBL" id="KAK7517603.1"/>
    </source>
</evidence>
<gene>
    <name evidence="1" type="ORF">IWZ03DRAFT_175745</name>
</gene>
<organism evidence="1 2">
    <name type="scientific">Phyllosticta citriasiana</name>
    <dbReference type="NCBI Taxonomy" id="595635"/>
    <lineage>
        <taxon>Eukaryota</taxon>
        <taxon>Fungi</taxon>
        <taxon>Dikarya</taxon>
        <taxon>Ascomycota</taxon>
        <taxon>Pezizomycotina</taxon>
        <taxon>Dothideomycetes</taxon>
        <taxon>Dothideomycetes incertae sedis</taxon>
        <taxon>Botryosphaeriales</taxon>
        <taxon>Phyllostictaceae</taxon>
        <taxon>Phyllosticta</taxon>
    </lineage>
</organism>
<reference evidence="1 2" key="1">
    <citation type="submission" date="2024-04" db="EMBL/GenBank/DDBJ databases">
        <title>Phyllosticta paracitricarpa is synonymous to the EU quarantine fungus P. citricarpa based on phylogenomic analyses.</title>
        <authorList>
            <consortium name="Lawrence Berkeley National Laboratory"/>
            <person name="Van Ingen-Buijs V.A."/>
            <person name="Van Westerhoven A.C."/>
            <person name="Haridas S."/>
            <person name="Skiadas P."/>
            <person name="Martin F."/>
            <person name="Groenewald J.Z."/>
            <person name="Crous P.W."/>
            <person name="Seidl M.F."/>
        </authorList>
    </citation>
    <scope>NUCLEOTIDE SEQUENCE [LARGE SCALE GENOMIC DNA]</scope>
    <source>
        <strain evidence="1 2">CBS 123371</strain>
    </source>
</reference>
<keyword evidence="2" id="KW-1185">Reference proteome</keyword>
<sequence length="230" mass="25878">MPSTQFFTKPFFPSLRPRDLPSRHGGIIFPFLFPASKAQFTSPLRNPPKPSHQTYLPFIRIPPPIPLRSAVQAGRRNSTCNYPSTLEHALGRLHFPEFCLCRSSWVVALCLRPPIPPSFLSPSLFLVYQHNQRVEAHKQASVLERVLPPVSFVCFVSTCLFFSSFLLSSFITFLQHGAVGEWWVDFLITSSVSFESLGVAESTHGRAAEECRVSSRVRGVAQGWICRRAC</sequence>
<name>A0ABR1KM94_9PEZI</name>
<proteinExistence type="predicted"/>
<evidence type="ECO:0008006" key="3">
    <source>
        <dbReference type="Google" id="ProtNLM"/>
    </source>
</evidence>
<protein>
    <recommendedName>
        <fullName evidence="3">Transmembrane protein</fullName>
    </recommendedName>
</protein>
<evidence type="ECO:0000313" key="2">
    <source>
        <dbReference type="Proteomes" id="UP001363622"/>
    </source>
</evidence>
<dbReference type="EMBL" id="JBBPHU010000005">
    <property type="protein sequence ID" value="KAK7517603.1"/>
    <property type="molecule type" value="Genomic_DNA"/>
</dbReference>